<evidence type="ECO:0000313" key="2">
    <source>
        <dbReference type="Proteomes" id="UP000287651"/>
    </source>
</evidence>
<reference evidence="1 2" key="1">
    <citation type="journal article" date="2014" name="Agronomy (Basel)">
        <title>A Draft Genome Sequence for Ensete ventricosum, the Drought-Tolerant Tree Against Hunger.</title>
        <authorList>
            <person name="Harrison J."/>
            <person name="Moore K.A."/>
            <person name="Paszkiewicz K."/>
            <person name="Jones T."/>
            <person name="Grant M."/>
            <person name="Ambacheew D."/>
            <person name="Muzemil S."/>
            <person name="Studholme D.J."/>
        </authorList>
    </citation>
    <scope>NUCLEOTIDE SEQUENCE [LARGE SCALE GENOMIC DNA]</scope>
</reference>
<sequence>MLFHDSVASAERIDKMELLQALPKGPVARPLLASSGGDFILTRRRVGHTLGLTSTDTPGEVTMYGESVGAEVWCEGVVCHAALMVLEVRLTHYLVGSTSDVVVATGLAYI</sequence>
<protein>
    <submittedName>
        <fullName evidence="1">Uncharacterized protein</fullName>
    </submittedName>
</protein>
<accession>A0A427B3S3</accession>
<comment type="caution">
    <text evidence="1">The sequence shown here is derived from an EMBL/GenBank/DDBJ whole genome shotgun (WGS) entry which is preliminary data.</text>
</comment>
<name>A0A427B3S3_ENSVE</name>
<dbReference type="EMBL" id="AMZH03000557">
    <property type="protein sequence ID" value="RRT83122.1"/>
    <property type="molecule type" value="Genomic_DNA"/>
</dbReference>
<dbReference type="Proteomes" id="UP000287651">
    <property type="component" value="Unassembled WGS sequence"/>
</dbReference>
<organism evidence="1 2">
    <name type="scientific">Ensete ventricosum</name>
    <name type="common">Abyssinian banana</name>
    <name type="synonym">Musa ensete</name>
    <dbReference type="NCBI Taxonomy" id="4639"/>
    <lineage>
        <taxon>Eukaryota</taxon>
        <taxon>Viridiplantae</taxon>
        <taxon>Streptophyta</taxon>
        <taxon>Embryophyta</taxon>
        <taxon>Tracheophyta</taxon>
        <taxon>Spermatophyta</taxon>
        <taxon>Magnoliopsida</taxon>
        <taxon>Liliopsida</taxon>
        <taxon>Zingiberales</taxon>
        <taxon>Musaceae</taxon>
        <taxon>Ensete</taxon>
    </lineage>
</organism>
<evidence type="ECO:0000313" key="1">
    <source>
        <dbReference type="EMBL" id="RRT83122.1"/>
    </source>
</evidence>
<proteinExistence type="predicted"/>
<gene>
    <name evidence="1" type="ORF">B296_00015443</name>
</gene>
<dbReference type="AlphaFoldDB" id="A0A427B3S3"/>